<dbReference type="SUPFAM" id="SSF54427">
    <property type="entry name" value="NTF2-like"/>
    <property type="match status" value="1"/>
</dbReference>
<keyword evidence="3" id="KW-1185">Reference proteome</keyword>
<organism evidence="2 3">
    <name type="scientific">Nonomuraea rosea</name>
    <dbReference type="NCBI Taxonomy" id="638574"/>
    <lineage>
        <taxon>Bacteria</taxon>
        <taxon>Bacillati</taxon>
        <taxon>Actinomycetota</taxon>
        <taxon>Actinomycetes</taxon>
        <taxon>Streptosporangiales</taxon>
        <taxon>Streptosporangiaceae</taxon>
        <taxon>Nonomuraea</taxon>
    </lineage>
</organism>
<gene>
    <name evidence="2" type="ORF">GCM10022419_028270</name>
</gene>
<dbReference type="Pfam" id="PF12680">
    <property type="entry name" value="SnoaL_2"/>
    <property type="match status" value="1"/>
</dbReference>
<dbReference type="InterPro" id="IPR032710">
    <property type="entry name" value="NTF2-like_dom_sf"/>
</dbReference>
<evidence type="ECO:0000313" key="2">
    <source>
        <dbReference type="EMBL" id="GAA3546472.1"/>
    </source>
</evidence>
<dbReference type="Gene3D" id="3.10.450.50">
    <property type="match status" value="1"/>
</dbReference>
<protein>
    <recommendedName>
        <fullName evidence="1">SnoaL-like domain-containing protein</fullName>
    </recommendedName>
</protein>
<name>A0ABP6W8W7_9ACTN</name>
<dbReference type="InterPro" id="IPR037401">
    <property type="entry name" value="SnoaL-like"/>
</dbReference>
<accession>A0ABP6W8W7</accession>
<reference evidence="3" key="1">
    <citation type="journal article" date="2019" name="Int. J. Syst. Evol. Microbiol.">
        <title>The Global Catalogue of Microorganisms (GCM) 10K type strain sequencing project: providing services to taxonomists for standard genome sequencing and annotation.</title>
        <authorList>
            <consortium name="The Broad Institute Genomics Platform"/>
            <consortium name="The Broad Institute Genome Sequencing Center for Infectious Disease"/>
            <person name="Wu L."/>
            <person name="Ma J."/>
        </authorList>
    </citation>
    <scope>NUCLEOTIDE SEQUENCE [LARGE SCALE GENOMIC DNA]</scope>
    <source>
        <strain evidence="3">JCM 17326</strain>
    </source>
</reference>
<sequence>MIGMSDEAVRHVFQTVDTFDPDAFARLLAEDATLVFGNAEPMAGREAIAAGLRAFFATIGGLRHRIVRNWQAGADTIAETEVTYRRLDGKDVSVAAVSIWRTGGDGLISDYRVFIDLAPVYAS</sequence>
<evidence type="ECO:0000259" key="1">
    <source>
        <dbReference type="Pfam" id="PF12680"/>
    </source>
</evidence>
<dbReference type="Proteomes" id="UP001500630">
    <property type="component" value="Unassembled WGS sequence"/>
</dbReference>
<proteinExistence type="predicted"/>
<feature type="domain" description="SnoaL-like" evidence="1">
    <location>
        <begin position="9"/>
        <end position="110"/>
    </location>
</feature>
<evidence type="ECO:0000313" key="3">
    <source>
        <dbReference type="Proteomes" id="UP001500630"/>
    </source>
</evidence>
<comment type="caution">
    <text evidence="2">The sequence shown here is derived from an EMBL/GenBank/DDBJ whole genome shotgun (WGS) entry which is preliminary data.</text>
</comment>
<dbReference type="EMBL" id="BAABDQ010000005">
    <property type="protein sequence ID" value="GAA3546472.1"/>
    <property type="molecule type" value="Genomic_DNA"/>
</dbReference>